<name>A0A4C1WSS4_EUMVA</name>
<gene>
    <name evidence="1" type="ORF">EVAR_28509_1</name>
</gene>
<accession>A0A4C1WSS4</accession>
<comment type="caution">
    <text evidence="1">The sequence shown here is derived from an EMBL/GenBank/DDBJ whole genome shotgun (WGS) entry which is preliminary data.</text>
</comment>
<evidence type="ECO:0000313" key="1">
    <source>
        <dbReference type="EMBL" id="GBP53167.1"/>
    </source>
</evidence>
<evidence type="ECO:0000313" key="2">
    <source>
        <dbReference type="Proteomes" id="UP000299102"/>
    </source>
</evidence>
<reference evidence="1 2" key="1">
    <citation type="journal article" date="2019" name="Commun. Biol.">
        <title>The bagworm genome reveals a unique fibroin gene that provides high tensile strength.</title>
        <authorList>
            <person name="Kono N."/>
            <person name="Nakamura H."/>
            <person name="Ohtoshi R."/>
            <person name="Tomita M."/>
            <person name="Numata K."/>
            <person name="Arakawa K."/>
        </authorList>
    </citation>
    <scope>NUCLEOTIDE SEQUENCE [LARGE SCALE GENOMIC DNA]</scope>
</reference>
<dbReference type="EMBL" id="BGZK01000617">
    <property type="protein sequence ID" value="GBP53167.1"/>
    <property type="molecule type" value="Genomic_DNA"/>
</dbReference>
<dbReference type="AlphaFoldDB" id="A0A4C1WSS4"/>
<keyword evidence="2" id="KW-1185">Reference proteome</keyword>
<organism evidence="1 2">
    <name type="scientific">Eumeta variegata</name>
    <name type="common">Bagworm moth</name>
    <name type="synonym">Eumeta japonica</name>
    <dbReference type="NCBI Taxonomy" id="151549"/>
    <lineage>
        <taxon>Eukaryota</taxon>
        <taxon>Metazoa</taxon>
        <taxon>Ecdysozoa</taxon>
        <taxon>Arthropoda</taxon>
        <taxon>Hexapoda</taxon>
        <taxon>Insecta</taxon>
        <taxon>Pterygota</taxon>
        <taxon>Neoptera</taxon>
        <taxon>Endopterygota</taxon>
        <taxon>Lepidoptera</taxon>
        <taxon>Glossata</taxon>
        <taxon>Ditrysia</taxon>
        <taxon>Tineoidea</taxon>
        <taxon>Psychidae</taxon>
        <taxon>Oiketicinae</taxon>
        <taxon>Eumeta</taxon>
    </lineage>
</organism>
<sequence length="136" mass="14827">MKKLGHLISPSHQLCYAHGVQLGIIDTIYKKQTDVEEPVIESQIYFEMDESTGSDSEDDVFHCSIPRTEVDLDAEYVGLIISSGTAKASQPLQKRSVSPTPAARVTGLVRVVRADEFPVSISPGQVVTRRSGHSST</sequence>
<protein>
    <submittedName>
        <fullName evidence="1">Uncharacterized protein</fullName>
    </submittedName>
</protein>
<dbReference type="OrthoDB" id="7448526at2759"/>
<dbReference type="Proteomes" id="UP000299102">
    <property type="component" value="Unassembled WGS sequence"/>
</dbReference>
<proteinExistence type="predicted"/>